<feature type="compositionally biased region" description="Acidic residues" evidence="6">
    <location>
        <begin position="2551"/>
        <end position="2564"/>
    </location>
</feature>
<dbReference type="Gene3D" id="2.60.120.200">
    <property type="match status" value="1"/>
</dbReference>
<keyword evidence="2" id="KW-0479">Metal-binding</keyword>
<proteinExistence type="predicted"/>
<feature type="compositionally biased region" description="Polar residues" evidence="6">
    <location>
        <begin position="2460"/>
        <end position="2474"/>
    </location>
</feature>
<dbReference type="NCBIfam" id="TIGR01965">
    <property type="entry name" value="VCBS_repeat"/>
    <property type="match status" value="12"/>
</dbReference>
<feature type="domain" description="Cadherin" evidence="7">
    <location>
        <begin position="1228"/>
        <end position="1313"/>
    </location>
</feature>
<evidence type="ECO:0000313" key="9">
    <source>
        <dbReference type="EMBL" id="MFC4699553.1"/>
    </source>
</evidence>
<dbReference type="InterPro" id="IPR013783">
    <property type="entry name" value="Ig-like_fold"/>
</dbReference>
<feature type="compositionally biased region" description="Polar residues" evidence="6">
    <location>
        <begin position="2510"/>
        <end position="2524"/>
    </location>
</feature>
<dbReference type="EMBL" id="JBHSGU010000002">
    <property type="protein sequence ID" value="MFC4699553.1"/>
    <property type="molecule type" value="Genomic_DNA"/>
</dbReference>
<evidence type="ECO:0000256" key="3">
    <source>
        <dbReference type="ARBA" id="ARBA00022837"/>
    </source>
</evidence>
<dbReference type="PROSITE" id="PS50268">
    <property type="entry name" value="CADHERIN_2"/>
    <property type="match status" value="3"/>
</dbReference>
<dbReference type="Gene3D" id="2.60.40.10">
    <property type="entry name" value="Immunoglobulins"/>
    <property type="match status" value="7"/>
</dbReference>
<dbReference type="PRINTS" id="PR00895">
    <property type="entry name" value="PENTAXIN"/>
</dbReference>
<feature type="compositionally biased region" description="Low complexity" evidence="6">
    <location>
        <begin position="2380"/>
        <end position="2400"/>
    </location>
</feature>
<dbReference type="InterPro" id="IPR051360">
    <property type="entry name" value="Neuronal_Pentraxin_Related"/>
</dbReference>
<dbReference type="NCBIfam" id="NF012211">
    <property type="entry name" value="tand_rpt_95"/>
    <property type="match status" value="1"/>
</dbReference>
<keyword evidence="4" id="KW-1015">Disulfide bond</keyword>
<evidence type="ECO:0000256" key="5">
    <source>
        <dbReference type="ARBA" id="ARBA00023180"/>
    </source>
</evidence>
<comment type="cofactor">
    <cofactor evidence="1">
        <name>Ca(2+)</name>
        <dbReference type="ChEBI" id="CHEBI:29108"/>
    </cofactor>
</comment>
<feature type="domain" description="Cadherin" evidence="7">
    <location>
        <begin position="1793"/>
        <end position="1893"/>
    </location>
</feature>
<feature type="compositionally biased region" description="Low complexity" evidence="6">
    <location>
        <begin position="2351"/>
        <end position="2364"/>
    </location>
</feature>
<dbReference type="InterPro" id="IPR010221">
    <property type="entry name" value="VCBS_dom"/>
</dbReference>
<dbReference type="RefSeq" id="WP_382406295.1">
    <property type="nucleotide sequence ID" value="NZ_JBHSGU010000002.1"/>
</dbReference>
<evidence type="ECO:0000256" key="4">
    <source>
        <dbReference type="ARBA" id="ARBA00023157"/>
    </source>
</evidence>
<evidence type="ECO:0000256" key="1">
    <source>
        <dbReference type="ARBA" id="ARBA00001913"/>
    </source>
</evidence>
<feature type="region of interest" description="Disordered" evidence="6">
    <location>
        <begin position="1"/>
        <end position="45"/>
    </location>
</feature>
<dbReference type="SMART" id="SM00112">
    <property type="entry name" value="CA"/>
    <property type="match status" value="4"/>
</dbReference>
<accession>A0ABV9LUD1</accession>
<keyword evidence="5" id="KW-0325">Glycoprotein</keyword>
<evidence type="ECO:0000313" key="10">
    <source>
        <dbReference type="Proteomes" id="UP001595897"/>
    </source>
</evidence>
<dbReference type="InterPro" id="IPR002126">
    <property type="entry name" value="Cadherin-like_dom"/>
</dbReference>
<feature type="compositionally biased region" description="Basic and acidic residues" evidence="6">
    <location>
        <begin position="2401"/>
        <end position="2410"/>
    </location>
</feature>
<gene>
    <name evidence="9" type="ORF">ACFO4O_05205</name>
</gene>
<evidence type="ECO:0000256" key="6">
    <source>
        <dbReference type="SAM" id="MobiDB-lite"/>
    </source>
</evidence>
<feature type="compositionally biased region" description="Polar residues" evidence="6">
    <location>
        <begin position="213"/>
        <end position="231"/>
    </location>
</feature>
<dbReference type="InterPro" id="IPR013320">
    <property type="entry name" value="ConA-like_dom_sf"/>
</dbReference>
<evidence type="ECO:0000259" key="8">
    <source>
        <dbReference type="PROSITE" id="PS51828"/>
    </source>
</evidence>
<protein>
    <submittedName>
        <fullName evidence="9">VCBS domain-containing protein</fullName>
    </submittedName>
</protein>
<dbReference type="PANTHER" id="PTHR19277">
    <property type="entry name" value="PENTRAXIN"/>
    <property type="match status" value="1"/>
</dbReference>
<keyword evidence="3" id="KW-0106">Calcium</keyword>
<dbReference type="InterPro" id="IPR001759">
    <property type="entry name" value="PTX_dom"/>
</dbReference>
<feature type="region of interest" description="Disordered" evidence="6">
    <location>
        <begin position="205"/>
        <end position="308"/>
    </location>
</feature>
<sequence>MKSQTERGKKDSGSSSAPQKNAAGKHDSNRSETISSSKAKKRKDRLAKIVGASLAGESSIGHSEATIGIAKENDIGLNGLESNKLFDSSAQFPASTHPALENETVRDANDTEELASQNNAPTDAPVELANMESINADLAILRQGHRGGIEQLPDVDIKAPENNSPATNLALQTISLDKISIEGLSANGELNLASHFTAPLVFTPSMTRPLPSVTPTATTQPSKTDTTSSLGQTTEPTQPQTTGPTTPPVAQTTEPTQPQTTGPTTPPVAQTIEPTQPQTTGSTTPQVGQTTEPTQPQTTGPTTPPVAQTIESTQTKPDFTTGATFTQTTIKDALGEFTINEHGKWQFHANEATPQIRHLGLGDKLEHIVKVTDTNGVEHSIQVEIAGKNSGPSISRVNSFTIEEGSPPLSGKLHATDPDQHDLLSYSTVSHVKGFNLNTDGTYSFAAEHTDYAHLFEGEVKVIHIPIIVSDNHGAQAKSILEIKVVGTNDLPTASATNLQTIKEDGLVQGQIQIGDVDNNAQLSSTIDMPVAGLVMNTDGHYTFDASHTAYQSLAEGETLDLHVPVTVTDEHGATAHTQLNIQVIGTNDKAIVVGLDYAINTVSESNAQSINVSGKLSVLDIDSGEAAFSSQLLQGTYGTLSIDESGAWRYSADRYQSALTSLTSSERVDETFTVKTADGTEHNIHIALKGANQAAAIAGVSSAMMKEDMTQSVNGQLLISDPNAGEDIFVAMDIDTEHGHFSIDESGQWQFALNNQHPDIQALPENGSITEKILVGSIDGTPKVIHIKIIGTNDKPIVVNNPAVYVDEDKQVSGTIQTTDIDTGDGVKVTLDMPVAGLTMHEDGSYTFDSTHTDYQHLAEGEKLKLQVPITLTDNVGGQTHSQLTIQIQGSNDKPIIVGVDYALATESDAKNGYITASGDLDVLDLDQGESNFSTQLLSGNYGALSIDENGHWSYIADATQKSLVSLTDGKHVDEAFVVRTVDGTEHTINIRIKGTNQAAVIGGVTSAMLKEDTALDTAKGALSIFDPDTGEQGFIAQDKDTEHGHFSIDESGQWQFALNNQHPDIQALPENGSITEKIVVGSIDGTPQIISINIVGKNDAPVISGIATGEIHEDSTNAISGRLTVQDIDTNASHQFDIIGAHKGTYGSLDIDSRTGDWVYHLDNTKAQTQALVKDQVAHEQFTVVATDEFGAKVQHQISVTVLGTNDIPTISPISDITTKEGDGVVSGQINGFDADLNAVLSFSTDTSVDGFSLDSDGSYTFNPSASVYHSLAEGESKQISIPVTVTDEQGASSSQTLSITVVGINNAPSVTATKLSPANLGNTLEDTSKRFTESELLKLVGASDHESTGSLSISAVNAEHGTFTKESDGTWLFSPAQNFGGESTKVGITVTDGKEQTQAFGELAIEAVADRPRSSMAESVHTSFSNHDPDHQYSGTYGYVSPTQWGWQTDNPDGLVEQGEGAPYGDTSGGNVGIVELEGKANTPSNMYRDIKTQVGAQYHLGFDLTGRTGTSSEGSAVQVIWEGKVIDTIRPTAHTFKFVRHEYDLTASGENSRIEIRAVDHDGTGGVIDNLDLDFEGLTGKEDTDLPIALNLELTDTDGSEIETAIVEGLPLGFSITDGTHSKTVTQAGESVSADGWDLDHLVIRPAPNFNGEVTVVVKAGSQELSNQDTAHVSYPIKLTFTPVDDKPELQNEQVSATEGGALITGHLDATSVDSGVSLSYTLGSAVEGLTLNSDGSYSFDPSNSAYSGLADGQNKQMSVPITVTDSNGLSDTKALVINMTGTNNSPTIQSISPLSFKEDAAIATGTITATDQDTGDTLHFSTSARIEGFTIDEQGNWQFDPSHEGYERLAEGELNNLVIPITVTDGHGGTDTQELHIQVIGTNDIPTVRATQRRPVDMGQLDEDQTKTFSESELLHQAGVRDYDRSDTHHITDITSSAGDFTKQSNRDWLFTPHKDAHGNDLPVSIKISDGIAEVSANAKLSIESVTDTATPDLIVSAKQHVMEFPHGQPSAVVSSSAVQAGSGLSEMTVDMTVLGGKQVTTEGVHGATLISYGTPSDANTFYIWKPEDLTIRLGGHEYATGVAMLNDGQDHRYSFSWDGNSGKLDVLIDGVLAKHMDNVAKGVTIPSGGKLALGNDQDSFGGGFSSSDAFTGKMFNVSIATRALDTDELAKTPMANTLRGDSHLETDVTASAHGIVDSTGKHSYTAVAGVTQTVVEVDTRIASPNAGASLMIKLNAGAPSDADDHINQEKLTGLPAGTVLKDNQGHTYTVTSPTEQIDVSTWDHNDIEAKLPQDFHSNTFVSYLVTTKGPDGVQELSFDNSPVILDKSQDIGTAPDFNAQSDLESTSTVDTSVVQSTSEAVVNEGDIQATDPLATDASTSIDTSTGTDTSNGADTKTEVLKDETPESTSASPEINSNKVQAEHEALSSVDKTDVQETSEALPESLEETSREETQATSVSEELIQTLTDANAELHPSFESLAENNGDGDADAGNSDLALPVEIDSSGSENTPDSTSTSLDAAVIADLLDNQVSPDSTLGERLDNEPPSDLDENTPDLPDDPTLAQRDDDHY</sequence>
<evidence type="ECO:0000256" key="2">
    <source>
        <dbReference type="ARBA" id="ARBA00022723"/>
    </source>
</evidence>
<dbReference type="PROSITE" id="PS51828">
    <property type="entry name" value="PTX_2"/>
    <property type="match status" value="1"/>
</dbReference>
<feature type="compositionally biased region" description="Basic and acidic residues" evidence="6">
    <location>
        <begin position="2426"/>
        <end position="2440"/>
    </location>
</feature>
<feature type="domain" description="Pentraxin (PTX)" evidence="8">
    <location>
        <begin position="2004"/>
        <end position="2211"/>
    </location>
</feature>
<dbReference type="PANTHER" id="PTHR19277:SF161">
    <property type="entry name" value="LAMININ G DOMAIN-CONTAINING PROTEIN"/>
    <property type="match status" value="1"/>
</dbReference>
<feature type="domain" description="Cadherin" evidence="7">
    <location>
        <begin position="394"/>
        <end position="494"/>
    </location>
</feature>
<feature type="compositionally biased region" description="Low complexity" evidence="6">
    <location>
        <begin position="232"/>
        <end position="308"/>
    </location>
</feature>
<organism evidence="9 10">
    <name type="scientific">Glaciecola siphonariae</name>
    <dbReference type="NCBI Taxonomy" id="521012"/>
    <lineage>
        <taxon>Bacteria</taxon>
        <taxon>Pseudomonadati</taxon>
        <taxon>Pseudomonadota</taxon>
        <taxon>Gammaproteobacteria</taxon>
        <taxon>Alteromonadales</taxon>
        <taxon>Alteromonadaceae</taxon>
        <taxon>Glaciecola</taxon>
    </lineage>
</organism>
<dbReference type="SMART" id="SM00159">
    <property type="entry name" value="PTX"/>
    <property type="match status" value="1"/>
</dbReference>
<feature type="compositionally biased region" description="Polar residues" evidence="6">
    <location>
        <begin position="2412"/>
        <end position="2425"/>
    </location>
</feature>
<dbReference type="InterPro" id="IPR041690">
    <property type="entry name" value="Cadherin_5"/>
</dbReference>
<feature type="compositionally biased region" description="Basic and acidic residues" evidence="6">
    <location>
        <begin position="1"/>
        <end position="12"/>
    </location>
</feature>
<dbReference type="SUPFAM" id="SSF49899">
    <property type="entry name" value="Concanavalin A-like lectins/glucanases"/>
    <property type="match status" value="1"/>
</dbReference>
<dbReference type="Pfam" id="PF17892">
    <property type="entry name" value="Cadherin_5"/>
    <property type="match status" value="2"/>
</dbReference>
<feature type="region of interest" description="Disordered" evidence="6">
    <location>
        <begin position="2341"/>
        <end position="2576"/>
    </location>
</feature>
<dbReference type="InterPro" id="IPR040853">
    <property type="entry name" value="RapA2_cadherin-like"/>
</dbReference>
<reference evidence="10" key="1">
    <citation type="journal article" date="2019" name="Int. J. Syst. Evol. Microbiol.">
        <title>The Global Catalogue of Microorganisms (GCM) 10K type strain sequencing project: providing services to taxonomists for standard genome sequencing and annotation.</title>
        <authorList>
            <consortium name="The Broad Institute Genomics Platform"/>
            <consortium name="The Broad Institute Genome Sequencing Center for Infectious Disease"/>
            <person name="Wu L."/>
            <person name="Ma J."/>
        </authorList>
    </citation>
    <scope>NUCLEOTIDE SEQUENCE [LARGE SCALE GENOMIC DNA]</scope>
    <source>
        <strain evidence="10">KACC 12507</strain>
    </source>
</reference>
<feature type="compositionally biased region" description="Low complexity" evidence="6">
    <location>
        <begin position="2486"/>
        <end position="2504"/>
    </location>
</feature>
<dbReference type="Pfam" id="PF17803">
    <property type="entry name" value="Cadherin_4"/>
    <property type="match status" value="5"/>
</dbReference>
<keyword evidence="10" id="KW-1185">Reference proteome</keyword>
<dbReference type="Pfam" id="PF00354">
    <property type="entry name" value="Pentaxin"/>
    <property type="match status" value="1"/>
</dbReference>
<comment type="caution">
    <text evidence="9">The sequence shown here is derived from an EMBL/GenBank/DDBJ whole genome shotgun (WGS) entry which is preliminary data.</text>
</comment>
<evidence type="ECO:0000259" key="7">
    <source>
        <dbReference type="PROSITE" id="PS50268"/>
    </source>
</evidence>
<dbReference type="Proteomes" id="UP001595897">
    <property type="component" value="Unassembled WGS sequence"/>
</dbReference>
<name>A0ABV9LUD1_9ALTE</name>
<dbReference type="Pfam" id="PF17963">
    <property type="entry name" value="Big_9"/>
    <property type="match status" value="2"/>
</dbReference>